<evidence type="ECO:0000256" key="1">
    <source>
        <dbReference type="ARBA" id="ARBA00023125"/>
    </source>
</evidence>
<feature type="domain" description="OmpR/PhoB-type" evidence="5">
    <location>
        <begin position="11"/>
        <end position="109"/>
    </location>
</feature>
<feature type="transmembrane region" description="Helical" evidence="4">
    <location>
        <begin position="177"/>
        <end position="199"/>
    </location>
</feature>
<dbReference type="RefSeq" id="WP_169915749.1">
    <property type="nucleotide sequence ID" value="NZ_CP014782.1"/>
</dbReference>
<sequence length="508" mass="57457">MSDIQSLFTSPQPFQIGDSIFVDPIKHTIRLETEQKVEPQLVQLLTLLASEQGQTVSREAIFTHIWPDMVVTANSLNQSMSKLRKLLGDDSKNPHIIVTIPRQGYALIEKVTLVHSANTSKNEDKPVSIETSKVEQQTSDSPSSSVMSHSQHQTQVAKESLATGVNSKPSPFKNKNAIALLSGLLILLCLSLITTLLWLEDRTQVVVSVESVLTNNGQIPADPISHILAAFLYTGLKESLKNDPFDIHFICPEKPFEMCEQDFSYIPDEVIEVKPIIRYSPKSLQVKVLIDGEQNSFEFQSYKLSFDRLDEEFDELLLNLVEKFTDDNNRKRVISSLFEWLKRPNDPSLSIDRIKLSAYGYSQQVLNEPFVIDLLKQSAQQCDADCPIIYGSFGRVMLNQYLKTDKLDDLQQAIHFLLQGSPEYLPDTRLKLAAAYALSGEREKSHQLLKEVDKVSFIAVKKALHYYLDITHLNKASTAPFHSHKNYLATQLVSRAEQEKSKVLIRLE</sequence>
<evidence type="ECO:0000256" key="2">
    <source>
        <dbReference type="PROSITE-ProRule" id="PRU01091"/>
    </source>
</evidence>
<keyword evidence="1 2" id="KW-0238">DNA-binding</keyword>
<dbReference type="Proteomes" id="UP000189545">
    <property type="component" value="Chromosome"/>
</dbReference>
<name>A0A1S6HPI7_9GAMM</name>
<dbReference type="STRING" id="225848.Sps_02254"/>
<dbReference type="InterPro" id="IPR016032">
    <property type="entry name" value="Sig_transdc_resp-reg_C-effctor"/>
</dbReference>
<evidence type="ECO:0000259" key="5">
    <source>
        <dbReference type="PROSITE" id="PS51755"/>
    </source>
</evidence>
<reference evidence="6 7" key="1">
    <citation type="submission" date="2016-03" db="EMBL/GenBank/DDBJ databases">
        <title>Complete genome sequence of Shewanella psychrophila WP2, a deep sea bacterium isolated from west Pacific sediment.</title>
        <authorList>
            <person name="Xu G."/>
            <person name="Jian H."/>
        </authorList>
    </citation>
    <scope>NUCLEOTIDE SEQUENCE [LARGE SCALE GENOMIC DNA]</scope>
    <source>
        <strain evidence="6 7">WP2</strain>
    </source>
</reference>
<evidence type="ECO:0000313" key="6">
    <source>
        <dbReference type="EMBL" id="AQS37412.1"/>
    </source>
</evidence>
<dbReference type="EMBL" id="CP014782">
    <property type="protein sequence ID" value="AQS37412.1"/>
    <property type="molecule type" value="Genomic_DNA"/>
</dbReference>
<keyword evidence="4" id="KW-0812">Transmembrane</keyword>
<dbReference type="GO" id="GO:0003677">
    <property type="term" value="F:DNA binding"/>
    <property type="evidence" value="ECO:0007669"/>
    <property type="project" value="UniProtKB-UniRule"/>
</dbReference>
<dbReference type="KEGG" id="spsw:Sps_02254"/>
<feature type="region of interest" description="Disordered" evidence="3">
    <location>
        <begin position="119"/>
        <end position="164"/>
    </location>
</feature>
<accession>A0A1S6HPI7</accession>
<feature type="DNA-binding region" description="OmpR/PhoB-type" evidence="2">
    <location>
        <begin position="11"/>
        <end position="109"/>
    </location>
</feature>
<keyword evidence="4" id="KW-0472">Membrane</keyword>
<dbReference type="SMART" id="SM00862">
    <property type="entry name" value="Trans_reg_C"/>
    <property type="match status" value="1"/>
</dbReference>
<evidence type="ECO:0000256" key="3">
    <source>
        <dbReference type="SAM" id="MobiDB-lite"/>
    </source>
</evidence>
<protein>
    <submittedName>
        <fullName evidence="6">DNA-binding protein with winged-HTH domain</fullName>
    </submittedName>
</protein>
<gene>
    <name evidence="6" type="ORF">Sps_02254</name>
</gene>
<dbReference type="CDD" id="cd00383">
    <property type="entry name" value="trans_reg_C"/>
    <property type="match status" value="1"/>
</dbReference>
<dbReference type="GO" id="GO:0006355">
    <property type="term" value="P:regulation of DNA-templated transcription"/>
    <property type="evidence" value="ECO:0007669"/>
    <property type="project" value="InterPro"/>
</dbReference>
<evidence type="ECO:0000313" key="7">
    <source>
        <dbReference type="Proteomes" id="UP000189545"/>
    </source>
</evidence>
<dbReference type="GO" id="GO:0000160">
    <property type="term" value="P:phosphorelay signal transduction system"/>
    <property type="evidence" value="ECO:0007669"/>
    <property type="project" value="InterPro"/>
</dbReference>
<dbReference type="InterPro" id="IPR001867">
    <property type="entry name" value="OmpR/PhoB-type_DNA-bd"/>
</dbReference>
<proteinExistence type="predicted"/>
<dbReference type="InterPro" id="IPR036388">
    <property type="entry name" value="WH-like_DNA-bd_sf"/>
</dbReference>
<dbReference type="PROSITE" id="PS51755">
    <property type="entry name" value="OMPR_PHOB"/>
    <property type="match status" value="1"/>
</dbReference>
<keyword evidence="4" id="KW-1133">Transmembrane helix</keyword>
<organism evidence="6 7">
    <name type="scientific">Shewanella psychrophila</name>
    <dbReference type="NCBI Taxonomy" id="225848"/>
    <lineage>
        <taxon>Bacteria</taxon>
        <taxon>Pseudomonadati</taxon>
        <taxon>Pseudomonadota</taxon>
        <taxon>Gammaproteobacteria</taxon>
        <taxon>Alteromonadales</taxon>
        <taxon>Shewanellaceae</taxon>
        <taxon>Shewanella</taxon>
    </lineage>
</organism>
<dbReference type="SUPFAM" id="SSF46894">
    <property type="entry name" value="C-terminal effector domain of the bipartite response regulators"/>
    <property type="match status" value="1"/>
</dbReference>
<dbReference type="Pfam" id="PF00486">
    <property type="entry name" value="Trans_reg_C"/>
    <property type="match status" value="1"/>
</dbReference>
<keyword evidence="7" id="KW-1185">Reference proteome</keyword>
<evidence type="ECO:0000256" key="4">
    <source>
        <dbReference type="SAM" id="Phobius"/>
    </source>
</evidence>
<dbReference type="Gene3D" id="1.10.10.10">
    <property type="entry name" value="Winged helix-like DNA-binding domain superfamily/Winged helix DNA-binding domain"/>
    <property type="match status" value="1"/>
</dbReference>
<feature type="compositionally biased region" description="Low complexity" evidence="3">
    <location>
        <begin position="136"/>
        <end position="156"/>
    </location>
</feature>
<dbReference type="AlphaFoldDB" id="A0A1S6HPI7"/>